<protein>
    <recommendedName>
        <fullName evidence="2">SAC3/GANP/THP3 conserved domain-containing protein</fullName>
    </recommendedName>
</protein>
<evidence type="ECO:0000313" key="4">
    <source>
        <dbReference type="Proteomes" id="UP001055712"/>
    </source>
</evidence>
<evidence type="ECO:0000313" key="3">
    <source>
        <dbReference type="EMBL" id="KAI3425162.1"/>
    </source>
</evidence>
<dbReference type="OrthoDB" id="514454at2759"/>
<dbReference type="EMBL" id="SIDB01000012">
    <property type="protein sequence ID" value="KAI3425162.1"/>
    <property type="molecule type" value="Genomic_DNA"/>
</dbReference>
<feature type="region of interest" description="Disordered" evidence="1">
    <location>
        <begin position="125"/>
        <end position="191"/>
    </location>
</feature>
<accession>A0A9D4TGX1</accession>
<proteinExistence type="predicted"/>
<evidence type="ECO:0000256" key="1">
    <source>
        <dbReference type="SAM" id="MobiDB-lite"/>
    </source>
</evidence>
<organism evidence="3 4">
    <name type="scientific">Chlorella vulgaris</name>
    <name type="common">Green alga</name>
    <dbReference type="NCBI Taxonomy" id="3077"/>
    <lineage>
        <taxon>Eukaryota</taxon>
        <taxon>Viridiplantae</taxon>
        <taxon>Chlorophyta</taxon>
        <taxon>core chlorophytes</taxon>
        <taxon>Trebouxiophyceae</taxon>
        <taxon>Chlorellales</taxon>
        <taxon>Chlorellaceae</taxon>
        <taxon>Chlorella clade</taxon>
        <taxon>Chlorella</taxon>
    </lineage>
</organism>
<dbReference type="InterPro" id="IPR005062">
    <property type="entry name" value="SAC3/GANP/THP3_conserved"/>
</dbReference>
<sequence length="376" mass="40058">MQARLGPRRAAPPRPTLLVGDLTACVAAFQRLEQRVLELSLEQQACIGEPTASSVDAWRDLVPRCRALRETLTSLRELSHFSRQVYECTADVCSRAGDWPEALKALQQLVSLIYPALAMQLQQRLQEQGREQQQQQQEQAEGAAPAPGLPPGLSAAGSAASGGGVGSSSHNSIRHGAAQARWRQEEQEEEDGAAWMMAGLGAAAGLDSGVVAAALAQPQFRRWPEVAAALSIYFTCVQQQAGDDCLDTLTTLRGLPQRVLATQEVQAALQLHSALAAGDFVALFRLRAAAPPLVQLVAGAAAPRAREAALAVLAVAYHKIALAAVCRWLQLGGTHQLLGCLKVLADRGHLAAQRAMGALQQEEEQLEGGGELRFKG</sequence>
<reference evidence="3" key="1">
    <citation type="journal article" date="2019" name="Plant J.">
        <title>Chlorella vulgaris genome assembly and annotation reveals the molecular basis for metabolic acclimation to high light conditions.</title>
        <authorList>
            <person name="Cecchin M."/>
            <person name="Marcolungo L."/>
            <person name="Rossato M."/>
            <person name="Girolomoni L."/>
            <person name="Cosentino E."/>
            <person name="Cuine S."/>
            <person name="Li-Beisson Y."/>
            <person name="Delledonne M."/>
            <person name="Ballottari M."/>
        </authorList>
    </citation>
    <scope>NUCLEOTIDE SEQUENCE</scope>
    <source>
        <strain evidence="3">211/11P</strain>
    </source>
</reference>
<evidence type="ECO:0000259" key="2">
    <source>
        <dbReference type="Pfam" id="PF03399"/>
    </source>
</evidence>
<comment type="caution">
    <text evidence="3">The sequence shown here is derived from an EMBL/GenBank/DDBJ whole genome shotgun (WGS) entry which is preliminary data.</text>
</comment>
<feature type="compositionally biased region" description="Low complexity" evidence="1">
    <location>
        <begin position="125"/>
        <end position="159"/>
    </location>
</feature>
<keyword evidence="4" id="KW-1185">Reference proteome</keyword>
<name>A0A9D4TGX1_CHLVU</name>
<dbReference type="Proteomes" id="UP001055712">
    <property type="component" value="Unassembled WGS sequence"/>
</dbReference>
<dbReference type="Pfam" id="PF03399">
    <property type="entry name" value="SAC3_GANP"/>
    <property type="match status" value="1"/>
</dbReference>
<dbReference type="Gene3D" id="1.25.40.990">
    <property type="match status" value="1"/>
</dbReference>
<gene>
    <name evidence="3" type="ORF">D9Q98_008933</name>
</gene>
<dbReference type="AlphaFoldDB" id="A0A9D4TGX1"/>
<reference evidence="3" key="2">
    <citation type="submission" date="2020-11" db="EMBL/GenBank/DDBJ databases">
        <authorList>
            <person name="Cecchin M."/>
            <person name="Marcolungo L."/>
            <person name="Rossato M."/>
            <person name="Girolomoni L."/>
            <person name="Cosentino E."/>
            <person name="Cuine S."/>
            <person name="Li-Beisson Y."/>
            <person name="Delledonne M."/>
            <person name="Ballottari M."/>
        </authorList>
    </citation>
    <scope>NUCLEOTIDE SEQUENCE</scope>
    <source>
        <strain evidence="3">211/11P</strain>
        <tissue evidence="3">Whole cell</tissue>
    </source>
</reference>
<feature type="domain" description="SAC3/GANP/THP3 conserved" evidence="2">
    <location>
        <begin position="247"/>
        <end position="337"/>
    </location>
</feature>